<protein>
    <submittedName>
        <fullName evidence="2">Uncharacterized protein</fullName>
    </submittedName>
</protein>
<evidence type="ECO:0000256" key="1">
    <source>
        <dbReference type="SAM" id="MobiDB-lite"/>
    </source>
</evidence>
<proteinExistence type="predicted"/>
<evidence type="ECO:0000313" key="3">
    <source>
        <dbReference type="Proteomes" id="UP000256690"/>
    </source>
</evidence>
<keyword evidence="3" id="KW-1185">Reference proteome</keyword>
<dbReference type="AlphaFoldDB" id="A0A3D8QJJ7"/>
<comment type="caution">
    <text evidence="2">The sequence shown here is derived from an EMBL/GenBank/DDBJ whole genome shotgun (WGS) entry which is preliminary data.</text>
</comment>
<dbReference type="GeneID" id="38120930"/>
<dbReference type="Proteomes" id="UP000256690">
    <property type="component" value="Unassembled WGS sequence"/>
</dbReference>
<feature type="compositionally biased region" description="Basic and acidic residues" evidence="1">
    <location>
        <begin position="88"/>
        <end position="104"/>
    </location>
</feature>
<sequence length="123" mass="14338">MNRRLQSTQALDRCIHNITLLRNSQFPFHIQPAVWESGLYIRQTTPCALIAQFNPDLLLVPRLTLVRVVHQQYYPRAQGMSRAQVNPRENEVDQQNKSRSDARQRLNVVVRHFSPRPGAGRRK</sequence>
<dbReference type="EMBL" id="PVWQ01000016">
    <property type="protein sequence ID" value="RDW61888.1"/>
    <property type="molecule type" value="Genomic_DNA"/>
</dbReference>
<accession>A0A3D8QJJ7</accession>
<reference evidence="2 3" key="1">
    <citation type="journal article" date="2018" name="IMA Fungus">
        <title>IMA Genome-F 9: Draft genome sequence of Annulohypoxylon stygium, Aspergillus mulundensis, Berkeleyomyces basicola (syn. Thielaviopsis basicola), Ceratocystis smalleyi, two Cercospora beticola strains, Coleophoma cylindrospora, Fusarium fracticaudum, Phialophora cf. hyalina, and Morchella septimelata.</title>
        <authorList>
            <person name="Wingfield B.D."/>
            <person name="Bills G.F."/>
            <person name="Dong Y."/>
            <person name="Huang W."/>
            <person name="Nel W.J."/>
            <person name="Swalarsk-Parry B.S."/>
            <person name="Vaghefi N."/>
            <person name="Wilken P.M."/>
            <person name="An Z."/>
            <person name="de Beer Z.W."/>
            <person name="De Vos L."/>
            <person name="Chen L."/>
            <person name="Duong T.A."/>
            <person name="Gao Y."/>
            <person name="Hammerbacher A."/>
            <person name="Kikkert J.R."/>
            <person name="Li Y."/>
            <person name="Li H."/>
            <person name="Li K."/>
            <person name="Li Q."/>
            <person name="Liu X."/>
            <person name="Ma X."/>
            <person name="Naidoo K."/>
            <person name="Pethybridge S.J."/>
            <person name="Sun J."/>
            <person name="Steenkamp E.T."/>
            <person name="van der Nest M.A."/>
            <person name="van Wyk S."/>
            <person name="Wingfield M.J."/>
            <person name="Xiong C."/>
            <person name="Yue Q."/>
            <person name="Zhang X."/>
        </authorList>
    </citation>
    <scope>NUCLEOTIDE SEQUENCE [LARGE SCALE GENOMIC DNA]</scope>
    <source>
        <strain evidence="2 3">DSM 5745</strain>
    </source>
</reference>
<evidence type="ECO:0000313" key="2">
    <source>
        <dbReference type="EMBL" id="RDW61888.1"/>
    </source>
</evidence>
<organism evidence="2 3">
    <name type="scientific">Aspergillus mulundensis</name>
    <dbReference type="NCBI Taxonomy" id="1810919"/>
    <lineage>
        <taxon>Eukaryota</taxon>
        <taxon>Fungi</taxon>
        <taxon>Dikarya</taxon>
        <taxon>Ascomycota</taxon>
        <taxon>Pezizomycotina</taxon>
        <taxon>Eurotiomycetes</taxon>
        <taxon>Eurotiomycetidae</taxon>
        <taxon>Eurotiales</taxon>
        <taxon>Aspergillaceae</taxon>
        <taxon>Aspergillus</taxon>
        <taxon>Aspergillus subgen. Nidulantes</taxon>
    </lineage>
</organism>
<name>A0A3D8QJJ7_9EURO</name>
<gene>
    <name evidence="2" type="ORF">DSM5745_10560</name>
</gene>
<feature type="region of interest" description="Disordered" evidence="1">
    <location>
        <begin position="78"/>
        <end position="123"/>
    </location>
</feature>
<dbReference type="RefSeq" id="XP_026599019.1">
    <property type="nucleotide sequence ID" value="XM_026752576.1"/>
</dbReference>